<evidence type="ECO:0000313" key="2">
    <source>
        <dbReference type="Proteomes" id="UP000286954"/>
    </source>
</evidence>
<dbReference type="AlphaFoldDB" id="A0A3T0ED27"/>
<dbReference type="InterPro" id="IPR009354">
    <property type="entry name" value="Usg"/>
</dbReference>
<accession>A0A3T0ED27</accession>
<dbReference type="EMBL" id="CP018911">
    <property type="protein sequence ID" value="AZU05190.1"/>
    <property type="molecule type" value="Genomic_DNA"/>
</dbReference>
<dbReference type="Pfam" id="PF06233">
    <property type="entry name" value="Usg"/>
    <property type="match status" value="1"/>
</dbReference>
<evidence type="ECO:0000313" key="1">
    <source>
        <dbReference type="EMBL" id="AZU05190.1"/>
    </source>
</evidence>
<keyword evidence="2" id="KW-1185">Reference proteome</keyword>
<sequence length="93" mass="10905">MERAMSESDFAAQLRGARLTTAEILYYRPDFPSLLQSFSWQTQDIAPEFPRLQQFLDHWRREIEAVIHSVRIAHAGLIKPAEWRGAVLMERLH</sequence>
<organism evidence="1 2">
    <name type="scientific">Glycocaulis alkaliphilus</name>
    <dbReference type="NCBI Taxonomy" id="1434191"/>
    <lineage>
        <taxon>Bacteria</taxon>
        <taxon>Pseudomonadati</taxon>
        <taxon>Pseudomonadota</taxon>
        <taxon>Alphaproteobacteria</taxon>
        <taxon>Maricaulales</taxon>
        <taxon>Maricaulaceae</taxon>
        <taxon>Glycocaulis</taxon>
    </lineage>
</organism>
<gene>
    <name evidence="1" type="ORF">X907_2679</name>
</gene>
<reference evidence="1 2" key="1">
    <citation type="submission" date="2016-12" db="EMBL/GenBank/DDBJ databases">
        <title>The genome of dimorphic prosthecate Glycocaulis alkaliphilus 6b-8t, isolated from crude oil dictates its adaptability in petroleum environments.</title>
        <authorList>
            <person name="Wu X.-L."/>
            <person name="Geng S."/>
        </authorList>
    </citation>
    <scope>NUCLEOTIDE SEQUENCE [LARGE SCALE GENOMIC DNA]</scope>
    <source>
        <strain evidence="1 2">6B-8</strain>
    </source>
</reference>
<protein>
    <submittedName>
        <fullName evidence="1">Usg-like protein</fullName>
    </submittedName>
</protein>
<proteinExistence type="predicted"/>
<dbReference type="KEGG" id="gak:X907_2679"/>
<dbReference type="Proteomes" id="UP000286954">
    <property type="component" value="Chromosome"/>
</dbReference>
<name>A0A3T0ED27_9PROT</name>